<dbReference type="AlphaFoldDB" id="A0A7S4M1T4"/>
<dbReference type="SUPFAM" id="SSF50324">
    <property type="entry name" value="Inorganic pyrophosphatase"/>
    <property type="match status" value="1"/>
</dbReference>
<evidence type="ECO:0000256" key="5">
    <source>
        <dbReference type="ARBA" id="ARBA00022801"/>
    </source>
</evidence>
<keyword evidence="5" id="KW-0378">Hydrolase</keyword>
<dbReference type="PROSITE" id="PS00387">
    <property type="entry name" value="PPASE"/>
    <property type="match status" value="1"/>
</dbReference>
<evidence type="ECO:0000256" key="1">
    <source>
        <dbReference type="ARBA" id="ARBA00001946"/>
    </source>
</evidence>
<keyword evidence="4" id="KW-0479">Metal-binding</keyword>
<dbReference type="InterPro" id="IPR008162">
    <property type="entry name" value="Pyrophosphatase"/>
</dbReference>
<dbReference type="InterPro" id="IPR036649">
    <property type="entry name" value="Pyrophosphatase_sf"/>
</dbReference>
<evidence type="ECO:0000256" key="3">
    <source>
        <dbReference type="ARBA" id="ARBA00012146"/>
    </source>
</evidence>
<keyword evidence="6" id="KW-0460">Magnesium</keyword>
<feature type="region of interest" description="Disordered" evidence="7">
    <location>
        <begin position="1"/>
        <end position="50"/>
    </location>
</feature>
<evidence type="ECO:0000313" key="8">
    <source>
        <dbReference type="EMBL" id="CAE2195320.1"/>
    </source>
</evidence>
<proteinExistence type="inferred from homology"/>
<sequence length="314" mass="34319">MAQKKNLLPTGKKKRSASPAAKRPPGSEEVEVTSTPGTPELLGASPTSNSSDFQLMAEQMEKLALTMMPSSPYGASDDGEAATFEFRRFLSSDGGRVSYWHDVPLHAPGGGFHAVIEIPRMTKSKMEICTSEACSPIKQDIKKGKLRDYNMPIKWNYGALPQTWEQPEHVWQGLEGHKGDNDPVDIVDLSPTPVECGTVIRFKPLAALAMIDEGEVDWKIVGINLADASAAEINSLAELEAKMPGEVDAVREWFTWYKAINPAGERIEGSEPNVFEFGGKPLDTEATLKIVTEGHSCWHALVSRRCQAGKLKLA</sequence>
<dbReference type="EC" id="3.6.1.1" evidence="3"/>
<evidence type="ECO:0000256" key="6">
    <source>
        <dbReference type="ARBA" id="ARBA00022842"/>
    </source>
</evidence>
<name>A0A7S4M1T4_9EUKA</name>
<reference evidence="8" key="1">
    <citation type="submission" date="2021-01" db="EMBL/GenBank/DDBJ databases">
        <authorList>
            <person name="Corre E."/>
            <person name="Pelletier E."/>
            <person name="Niang G."/>
            <person name="Scheremetjew M."/>
            <person name="Finn R."/>
            <person name="Kale V."/>
            <person name="Holt S."/>
            <person name="Cochrane G."/>
            <person name="Meng A."/>
            <person name="Brown T."/>
            <person name="Cohen L."/>
        </authorList>
    </citation>
    <scope>NUCLEOTIDE SEQUENCE</scope>
    <source>
        <strain evidence="8">UIO037</strain>
    </source>
</reference>
<dbReference type="GO" id="GO:0000287">
    <property type="term" value="F:magnesium ion binding"/>
    <property type="evidence" value="ECO:0007669"/>
    <property type="project" value="InterPro"/>
</dbReference>
<evidence type="ECO:0000256" key="2">
    <source>
        <dbReference type="ARBA" id="ARBA00006220"/>
    </source>
</evidence>
<comment type="cofactor">
    <cofactor evidence="1">
        <name>Mg(2+)</name>
        <dbReference type="ChEBI" id="CHEBI:18420"/>
    </cofactor>
</comment>
<dbReference type="GO" id="GO:0006796">
    <property type="term" value="P:phosphate-containing compound metabolic process"/>
    <property type="evidence" value="ECO:0007669"/>
    <property type="project" value="InterPro"/>
</dbReference>
<organism evidence="8">
    <name type="scientific">Prymnesium polylepis</name>
    <dbReference type="NCBI Taxonomy" id="72548"/>
    <lineage>
        <taxon>Eukaryota</taxon>
        <taxon>Haptista</taxon>
        <taxon>Haptophyta</taxon>
        <taxon>Prymnesiophyceae</taxon>
        <taxon>Prymnesiales</taxon>
        <taxon>Prymnesiaceae</taxon>
        <taxon>Prymnesium</taxon>
    </lineage>
</organism>
<evidence type="ECO:0000256" key="7">
    <source>
        <dbReference type="SAM" id="MobiDB-lite"/>
    </source>
</evidence>
<dbReference type="PANTHER" id="PTHR10286">
    <property type="entry name" value="INORGANIC PYROPHOSPHATASE"/>
    <property type="match status" value="1"/>
</dbReference>
<comment type="similarity">
    <text evidence="2">Belongs to the PPase family.</text>
</comment>
<evidence type="ECO:0000256" key="4">
    <source>
        <dbReference type="ARBA" id="ARBA00022723"/>
    </source>
</evidence>
<dbReference type="GO" id="GO:0004427">
    <property type="term" value="F:inorganic diphosphate phosphatase activity"/>
    <property type="evidence" value="ECO:0007669"/>
    <property type="project" value="UniProtKB-EC"/>
</dbReference>
<dbReference type="GO" id="GO:0005737">
    <property type="term" value="C:cytoplasm"/>
    <property type="evidence" value="ECO:0007669"/>
    <property type="project" value="InterPro"/>
</dbReference>
<dbReference type="Pfam" id="PF00719">
    <property type="entry name" value="Pyrophosphatase"/>
    <property type="match status" value="1"/>
</dbReference>
<dbReference type="EMBL" id="HBKO01001336">
    <property type="protein sequence ID" value="CAE2195320.1"/>
    <property type="molecule type" value="Transcribed_RNA"/>
</dbReference>
<protein>
    <recommendedName>
        <fullName evidence="3">inorganic diphosphatase</fullName>
        <ecNumber evidence="3">3.6.1.1</ecNumber>
    </recommendedName>
</protein>
<accession>A0A7S4M1T4</accession>
<dbReference type="Gene3D" id="3.90.80.10">
    <property type="entry name" value="Inorganic pyrophosphatase"/>
    <property type="match status" value="1"/>
</dbReference>
<gene>
    <name evidence="8" type="ORF">CPOL0286_LOCUS673</name>
</gene>